<name>A0ABP8C9X3_9ACTN</name>
<evidence type="ECO:0000259" key="3">
    <source>
        <dbReference type="Pfam" id="PF07883"/>
    </source>
</evidence>
<accession>A0ABP8C9X3</accession>
<dbReference type="EMBL" id="BAABAS010000015">
    <property type="protein sequence ID" value="GAA4236195.1"/>
    <property type="molecule type" value="Genomic_DNA"/>
</dbReference>
<dbReference type="InterPro" id="IPR011051">
    <property type="entry name" value="RmlC_Cupin_sf"/>
</dbReference>
<dbReference type="Pfam" id="PF07883">
    <property type="entry name" value="Cupin_2"/>
    <property type="match status" value="1"/>
</dbReference>
<dbReference type="PANTHER" id="PTHR41517:SF1">
    <property type="entry name" value="CUPIN"/>
    <property type="match status" value="1"/>
</dbReference>
<dbReference type="Gene3D" id="2.60.120.10">
    <property type="entry name" value="Jelly Rolls"/>
    <property type="match status" value="1"/>
</dbReference>
<dbReference type="InterPro" id="IPR047183">
    <property type="entry name" value="GDO-like"/>
</dbReference>
<feature type="domain" description="Cupin type-2" evidence="3">
    <location>
        <begin position="101"/>
        <end position="168"/>
    </location>
</feature>
<evidence type="ECO:0000256" key="1">
    <source>
        <dbReference type="ARBA" id="ARBA00022964"/>
    </source>
</evidence>
<dbReference type="InterPro" id="IPR014710">
    <property type="entry name" value="RmlC-like_jellyroll"/>
</dbReference>
<evidence type="ECO:0000256" key="2">
    <source>
        <dbReference type="ARBA" id="ARBA00023002"/>
    </source>
</evidence>
<dbReference type="Proteomes" id="UP001501710">
    <property type="component" value="Unassembled WGS sequence"/>
</dbReference>
<sequence>MTTARTVTRDTRTATVPERLRKAMVDAHVVPLWESPTAHQLDRENERPHRWPWSDLAPVLEGVAAIGSPEIVERRVLSLVNPKSTSPEDEATTGLVSAAVQLLLPGERARPHRHSMNALRFVLEGSGAHTVVDGKPCPMERGDLIITPAWCWHEHISAGTRPTIWVDVLDVALHLALGTDEFQPGPIVDAATHPADALYTVPNVAPCVEDLPDSAARPHSPVFRYPLADVVRALRNAPEAPDGSRRVRYVNPVTGGPAMSMLDCTMLQVEAGGFTAPTRSTASTLCVAIEGAGESVIGGERIPWAANDVFTVPSRQDARHRAEGGPARLFQVSDREVYDRLGLLSESRGE</sequence>
<gene>
    <name evidence="4" type="primary">gtdA</name>
    <name evidence="4" type="ORF">GCM10022254_45220</name>
</gene>
<keyword evidence="5" id="KW-1185">Reference proteome</keyword>
<keyword evidence="2" id="KW-0560">Oxidoreductase</keyword>
<dbReference type="InterPro" id="IPR013096">
    <property type="entry name" value="Cupin_2"/>
</dbReference>
<dbReference type="RefSeq" id="WP_344899755.1">
    <property type="nucleotide sequence ID" value="NZ_BAABAS010000015.1"/>
</dbReference>
<dbReference type="SUPFAM" id="SSF51182">
    <property type="entry name" value="RmlC-like cupins"/>
    <property type="match status" value="1"/>
</dbReference>
<evidence type="ECO:0000313" key="5">
    <source>
        <dbReference type="Proteomes" id="UP001501710"/>
    </source>
</evidence>
<comment type="caution">
    <text evidence="4">The sequence shown here is derived from an EMBL/GenBank/DDBJ whole genome shotgun (WGS) entry which is preliminary data.</text>
</comment>
<proteinExistence type="predicted"/>
<dbReference type="CDD" id="cd02216">
    <property type="entry name" value="cupin_GDO-like_N"/>
    <property type="match status" value="1"/>
</dbReference>
<dbReference type="CDD" id="cd06992">
    <property type="entry name" value="cupin_GDO-like_C"/>
    <property type="match status" value="1"/>
</dbReference>
<keyword evidence="1" id="KW-0223">Dioxygenase</keyword>
<protein>
    <submittedName>
        <fullName evidence="4">Gentisate 1,2-dioxygenase</fullName>
    </submittedName>
</protein>
<reference evidence="5" key="1">
    <citation type="journal article" date="2019" name="Int. J. Syst. Evol. Microbiol.">
        <title>The Global Catalogue of Microorganisms (GCM) 10K type strain sequencing project: providing services to taxonomists for standard genome sequencing and annotation.</title>
        <authorList>
            <consortium name="The Broad Institute Genomics Platform"/>
            <consortium name="The Broad Institute Genome Sequencing Center for Infectious Disease"/>
            <person name="Wu L."/>
            <person name="Ma J."/>
        </authorList>
    </citation>
    <scope>NUCLEOTIDE SEQUENCE [LARGE SCALE GENOMIC DNA]</scope>
    <source>
        <strain evidence="5">JCM 17440</strain>
    </source>
</reference>
<dbReference type="PANTHER" id="PTHR41517">
    <property type="entry name" value="1,2-DIOXYGENASE PROTEIN-RELATED"/>
    <property type="match status" value="1"/>
</dbReference>
<evidence type="ECO:0000313" key="4">
    <source>
        <dbReference type="EMBL" id="GAA4236195.1"/>
    </source>
</evidence>
<organism evidence="4 5">
    <name type="scientific">Actinomadura meridiana</name>
    <dbReference type="NCBI Taxonomy" id="559626"/>
    <lineage>
        <taxon>Bacteria</taxon>
        <taxon>Bacillati</taxon>
        <taxon>Actinomycetota</taxon>
        <taxon>Actinomycetes</taxon>
        <taxon>Streptosporangiales</taxon>
        <taxon>Thermomonosporaceae</taxon>
        <taxon>Actinomadura</taxon>
    </lineage>
</organism>